<keyword evidence="3" id="KW-0808">Transferase</keyword>
<dbReference type="EMBL" id="ML002686">
    <property type="protein sequence ID" value="RKP36270.1"/>
    <property type="molecule type" value="Genomic_DNA"/>
</dbReference>
<dbReference type="PANTHER" id="PTHR45833">
    <property type="entry name" value="METHIONINE SYNTHASE"/>
    <property type="match status" value="1"/>
</dbReference>
<evidence type="ECO:0000256" key="2">
    <source>
        <dbReference type="ARBA" id="ARBA00023285"/>
    </source>
</evidence>
<keyword evidence="1" id="KW-0479">Metal-binding</keyword>
<protein>
    <submittedName>
        <fullName evidence="5">Vitamin B12-dependent methionine synthase</fullName>
    </submittedName>
</protein>
<dbReference type="GO" id="GO:0046653">
    <property type="term" value="P:tetrahydrofolate metabolic process"/>
    <property type="evidence" value="ECO:0007669"/>
    <property type="project" value="TreeGrafter"/>
</dbReference>
<dbReference type="GO" id="GO:0046872">
    <property type="term" value="F:metal ion binding"/>
    <property type="evidence" value="ECO:0007669"/>
    <property type="project" value="UniProtKB-KW"/>
</dbReference>
<evidence type="ECO:0000313" key="6">
    <source>
        <dbReference type="Proteomes" id="UP000268162"/>
    </source>
</evidence>
<sequence>AYLCLSDFIAPANTQKADYLGMFAVSAGFGVDAMCERFLAEHDDYNSIMVKALADRLAEAFAEYMHEQVRRTYWGYSAETEQLTTGDLLAIKYDGIRPAPGYPSQPDHTEKTTMWELGDIAQQTGIELTESLAMTPAASVSGLYFAHPQSKYFAVGKIDKDQITDYAQRKNMAVEEIEKWLRSNLAYDS</sequence>
<dbReference type="Pfam" id="PF02965">
    <property type="entry name" value="Met_synt_B12"/>
    <property type="match status" value="1"/>
</dbReference>
<dbReference type="InterPro" id="IPR004223">
    <property type="entry name" value="VitB12-dep_Met_synth_activ_dom"/>
</dbReference>
<dbReference type="Gene3D" id="3.10.196.10">
    <property type="entry name" value="Vitamin B12-dependent methionine synthase, activation domain"/>
    <property type="match status" value="2"/>
</dbReference>
<dbReference type="SUPFAM" id="SSF56507">
    <property type="entry name" value="Methionine synthase activation domain-like"/>
    <property type="match status" value="1"/>
</dbReference>
<keyword evidence="3" id="KW-0489">Methyltransferase</keyword>
<dbReference type="GO" id="GO:0032259">
    <property type="term" value="P:methylation"/>
    <property type="evidence" value="ECO:0007669"/>
    <property type="project" value="UniProtKB-KW"/>
</dbReference>
<proteinExistence type="predicted"/>
<keyword evidence="6" id="KW-1185">Reference proteome</keyword>
<dbReference type="GO" id="GO:0050667">
    <property type="term" value="P:homocysteine metabolic process"/>
    <property type="evidence" value="ECO:0007669"/>
    <property type="project" value="TreeGrafter"/>
</dbReference>
<evidence type="ECO:0000256" key="3">
    <source>
        <dbReference type="PROSITE-ProRule" id="PRU00346"/>
    </source>
</evidence>
<name>A0A4P9ZUJ7_9FUNG</name>
<dbReference type="AlphaFoldDB" id="A0A4P9ZUJ7"/>
<dbReference type="PROSITE" id="PS50974">
    <property type="entry name" value="ADOMET_ACTIVATION"/>
    <property type="match status" value="1"/>
</dbReference>
<dbReference type="InterPro" id="IPR050554">
    <property type="entry name" value="Met_Synthase/Corrinoid"/>
</dbReference>
<dbReference type="PANTHER" id="PTHR45833:SF1">
    <property type="entry name" value="METHIONINE SYNTHASE"/>
    <property type="match status" value="1"/>
</dbReference>
<evidence type="ECO:0000259" key="4">
    <source>
        <dbReference type="PROSITE" id="PS50974"/>
    </source>
</evidence>
<gene>
    <name evidence="5" type="ORF">BJ085DRAFT_40220</name>
</gene>
<organism evidence="5 6">
    <name type="scientific">Dimargaris cristalligena</name>
    <dbReference type="NCBI Taxonomy" id="215637"/>
    <lineage>
        <taxon>Eukaryota</taxon>
        <taxon>Fungi</taxon>
        <taxon>Fungi incertae sedis</taxon>
        <taxon>Zoopagomycota</taxon>
        <taxon>Kickxellomycotina</taxon>
        <taxon>Dimargaritomycetes</taxon>
        <taxon>Dimargaritales</taxon>
        <taxon>Dimargaritaceae</taxon>
        <taxon>Dimargaris</taxon>
    </lineage>
</organism>
<evidence type="ECO:0000256" key="1">
    <source>
        <dbReference type="ARBA" id="ARBA00022723"/>
    </source>
</evidence>
<accession>A0A4P9ZUJ7</accession>
<dbReference type="Proteomes" id="UP000268162">
    <property type="component" value="Unassembled WGS sequence"/>
</dbReference>
<dbReference type="GO" id="GO:0005829">
    <property type="term" value="C:cytosol"/>
    <property type="evidence" value="ECO:0007669"/>
    <property type="project" value="TreeGrafter"/>
</dbReference>
<evidence type="ECO:0000313" key="5">
    <source>
        <dbReference type="EMBL" id="RKP36270.1"/>
    </source>
</evidence>
<feature type="domain" description="AdoMet activation" evidence="4">
    <location>
        <begin position="1"/>
        <end position="189"/>
    </location>
</feature>
<dbReference type="STRING" id="215637.A0A4P9ZUJ7"/>
<dbReference type="GO" id="GO:0008705">
    <property type="term" value="F:methionine synthase activity"/>
    <property type="evidence" value="ECO:0007669"/>
    <property type="project" value="InterPro"/>
</dbReference>
<dbReference type="InterPro" id="IPR037010">
    <property type="entry name" value="VitB12-dep_Met_synth_activ_sf"/>
</dbReference>
<keyword evidence="2" id="KW-0170">Cobalt</keyword>
<reference evidence="6" key="1">
    <citation type="journal article" date="2018" name="Nat. Microbiol.">
        <title>Leveraging single-cell genomics to expand the fungal tree of life.</title>
        <authorList>
            <person name="Ahrendt S.R."/>
            <person name="Quandt C.A."/>
            <person name="Ciobanu D."/>
            <person name="Clum A."/>
            <person name="Salamov A."/>
            <person name="Andreopoulos B."/>
            <person name="Cheng J.F."/>
            <person name="Woyke T."/>
            <person name="Pelin A."/>
            <person name="Henrissat B."/>
            <person name="Reynolds N.K."/>
            <person name="Benny G.L."/>
            <person name="Smith M.E."/>
            <person name="James T.Y."/>
            <person name="Grigoriev I.V."/>
        </authorList>
    </citation>
    <scope>NUCLEOTIDE SEQUENCE [LARGE SCALE GENOMIC DNA]</scope>
    <source>
        <strain evidence="6">RSA 468</strain>
    </source>
</reference>
<feature type="non-terminal residue" evidence="5">
    <location>
        <position position="1"/>
    </location>
</feature>